<dbReference type="RefSeq" id="WP_098192085.1">
    <property type="nucleotide sequence ID" value="NZ_CP023777.1"/>
</dbReference>
<evidence type="ECO:0000256" key="3">
    <source>
        <dbReference type="ARBA" id="ARBA00023082"/>
    </source>
</evidence>
<dbReference type="Gene3D" id="1.10.1740.10">
    <property type="match status" value="1"/>
</dbReference>
<dbReference type="SUPFAM" id="SSF88946">
    <property type="entry name" value="Sigma2 domain of RNA polymerase sigma factors"/>
    <property type="match status" value="1"/>
</dbReference>
<dbReference type="InterPro" id="IPR014284">
    <property type="entry name" value="RNA_pol_sigma-70_dom"/>
</dbReference>
<dbReference type="PROSITE" id="PS01063">
    <property type="entry name" value="SIGMA70_ECF"/>
    <property type="match status" value="1"/>
</dbReference>
<comment type="similarity">
    <text evidence="1 6">Belongs to the sigma-70 factor family. ECF subfamily.</text>
</comment>
<keyword evidence="4 6" id="KW-0238">DNA-binding</keyword>
<evidence type="ECO:0000259" key="7">
    <source>
        <dbReference type="Pfam" id="PF04542"/>
    </source>
</evidence>
<evidence type="ECO:0000313" key="10">
    <source>
        <dbReference type="Proteomes" id="UP000220133"/>
    </source>
</evidence>
<evidence type="ECO:0000256" key="2">
    <source>
        <dbReference type="ARBA" id="ARBA00023015"/>
    </source>
</evidence>
<keyword evidence="5 6" id="KW-0804">Transcription</keyword>
<dbReference type="OrthoDB" id="659577at2"/>
<dbReference type="PANTHER" id="PTHR43133">
    <property type="entry name" value="RNA POLYMERASE ECF-TYPE SIGMA FACTO"/>
    <property type="match status" value="1"/>
</dbReference>
<dbReference type="Proteomes" id="UP000220133">
    <property type="component" value="Chromosome"/>
</dbReference>
<dbReference type="AlphaFoldDB" id="A0A291QP56"/>
<dbReference type="PANTHER" id="PTHR43133:SF46">
    <property type="entry name" value="RNA POLYMERASE SIGMA-70 FACTOR ECF SUBFAMILY"/>
    <property type="match status" value="1"/>
</dbReference>
<dbReference type="Gene3D" id="1.10.10.10">
    <property type="entry name" value="Winged helix-like DNA-binding domain superfamily/Winged helix DNA-binding domain"/>
    <property type="match status" value="1"/>
</dbReference>
<dbReference type="InterPro" id="IPR013324">
    <property type="entry name" value="RNA_pol_sigma_r3/r4-like"/>
</dbReference>
<sequence length="197" mass="23007">MMLTTDEELCKRIIGNDQAAFKELYERYSNQIFTYAMKLSGSRELALDVVQDVFMKVWIHQQTLNPAYSIKAFLYKVARNQVFDALRKSVHDEKFRHHFLAHYEEATDQVNEHIHSKQLEEIRMNAINNLPVQRRQIYKLSKLDGLTNQEIACLLGLSSNTVKDQLSKASRFIRQYLYQHVDTAIIIIAISTIIKKS</sequence>
<protein>
    <recommendedName>
        <fullName evidence="6">RNA polymerase sigma factor</fullName>
    </recommendedName>
</protein>
<dbReference type="InterPro" id="IPR013249">
    <property type="entry name" value="RNA_pol_sigma70_r4_t2"/>
</dbReference>
<keyword evidence="2 6" id="KW-0805">Transcription regulation</keyword>
<accession>A0A291QP56</accession>
<dbReference type="EMBL" id="CP023777">
    <property type="protein sequence ID" value="ATL45695.1"/>
    <property type="molecule type" value="Genomic_DNA"/>
</dbReference>
<dbReference type="InterPro" id="IPR014327">
    <property type="entry name" value="RNA_pol_sigma70_bacteroid"/>
</dbReference>
<dbReference type="InterPro" id="IPR007627">
    <property type="entry name" value="RNA_pol_sigma70_r2"/>
</dbReference>
<dbReference type="KEGG" id="cbae:COR50_00145"/>
<dbReference type="NCBIfam" id="TIGR02937">
    <property type="entry name" value="sigma70-ECF"/>
    <property type="match status" value="1"/>
</dbReference>
<keyword evidence="10" id="KW-1185">Reference proteome</keyword>
<evidence type="ECO:0000256" key="6">
    <source>
        <dbReference type="RuleBase" id="RU000716"/>
    </source>
</evidence>
<dbReference type="GO" id="GO:0006352">
    <property type="term" value="P:DNA-templated transcription initiation"/>
    <property type="evidence" value="ECO:0007669"/>
    <property type="project" value="InterPro"/>
</dbReference>
<dbReference type="GO" id="GO:0016987">
    <property type="term" value="F:sigma factor activity"/>
    <property type="evidence" value="ECO:0007669"/>
    <property type="project" value="UniProtKB-KW"/>
</dbReference>
<proteinExistence type="inferred from homology"/>
<reference evidence="9 10" key="1">
    <citation type="submission" date="2017-10" db="EMBL/GenBank/DDBJ databases">
        <title>Paenichitinophaga pekingensis gen. nov., sp. nov., isolated from activated sludge.</title>
        <authorList>
            <person name="Jin D."/>
            <person name="Kong X."/>
            <person name="Deng Y."/>
            <person name="Bai Z."/>
        </authorList>
    </citation>
    <scope>NUCLEOTIDE SEQUENCE [LARGE SCALE GENOMIC DNA]</scope>
    <source>
        <strain evidence="9 10">13</strain>
    </source>
</reference>
<dbReference type="NCBIfam" id="TIGR02985">
    <property type="entry name" value="Sig70_bacteroi1"/>
    <property type="match status" value="1"/>
</dbReference>
<gene>
    <name evidence="9" type="ORF">COR50_00145</name>
</gene>
<dbReference type="InterPro" id="IPR000838">
    <property type="entry name" value="RNA_pol_sigma70_ECF_CS"/>
</dbReference>
<evidence type="ECO:0000256" key="5">
    <source>
        <dbReference type="ARBA" id="ARBA00023163"/>
    </source>
</evidence>
<keyword evidence="3 6" id="KW-0731">Sigma factor</keyword>
<name>A0A291QP56_9BACT</name>
<dbReference type="Pfam" id="PF08281">
    <property type="entry name" value="Sigma70_r4_2"/>
    <property type="match status" value="1"/>
</dbReference>
<feature type="domain" description="RNA polymerase sigma-70 region 2" evidence="7">
    <location>
        <begin position="24"/>
        <end position="88"/>
    </location>
</feature>
<feature type="domain" description="RNA polymerase sigma factor 70 region 4 type 2" evidence="8">
    <location>
        <begin position="125"/>
        <end position="171"/>
    </location>
</feature>
<evidence type="ECO:0000259" key="8">
    <source>
        <dbReference type="Pfam" id="PF08281"/>
    </source>
</evidence>
<evidence type="ECO:0000256" key="4">
    <source>
        <dbReference type="ARBA" id="ARBA00023125"/>
    </source>
</evidence>
<dbReference type="InterPro" id="IPR036388">
    <property type="entry name" value="WH-like_DNA-bd_sf"/>
</dbReference>
<dbReference type="SUPFAM" id="SSF88659">
    <property type="entry name" value="Sigma3 and sigma4 domains of RNA polymerase sigma factors"/>
    <property type="match status" value="1"/>
</dbReference>
<dbReference type="InterPro" id="IPR039425">
    <property type="entry name" value="RNA_pol_sigma-70-like"/>
</dbReference>
<evidence type="ECO:0000256" key="1">
    <source>
        <dbReference type="ARBA" id="ARBA00010641"/>
    </source>
</evidence>
<dbReference type="GO" id="GO:0003677">
    <property type="term" value="F:DNA binding"/>
    <property type="evidence" value="ECO:0007669"/>
    <property type="project" value="UniProtKB-KW"/>
</dbReference>
<dbReference type="InterPro" id="IPR013325">
    <property type="entry name" value="RNA_pol_sigma_r2"/>
</dbReference>
<dbReference type="Pfam" id="PF04542">
    <property type="entry name" value="Sigma70_r2"/>
    <property type="match status" value="1"/>
</dbReference>
<organism evidence="9 10">
    <name type="scientific">Chitinophaga caeni</name>
    <dbReference type="NCBI Taxonomy" id="2029983"/>
    <lineage>
        <taxon>Bacteria</taxon>
        <taxon>Pseudomonadati</taxon>
        <taxon>Bacteroidota</taxon>
        <taxon>Chitinophagia</taxon>
        <taxon>Chitinophagales</taxon>
        <taxon>Chitinophagaceae</taxon>
        <taxon>Chitinophaga</taxon>
    </lineage>
</organism>
<evidence type="ECO:0000313" key="9">
    <source>
        <dbReference type="EMBL" id="ATL45695.1"/>
    </source>
</evidence>